<gene>
    <name evidence="2" type="ORF">BDV28DRAFT_68653</name>
</gene>
<dbReference type="OrthoDB" id="10625596at2759"/>
<keyword evidence="1" id="KW-1133">Transmembrane helix</keyword>
<sequence length="79" mass="9544">MGYEKVAFWLCCNARCWFSCGYFTSNLHHWKLFPFFYDCAVYWMWSFVVPCLLFFFFISHFEKLYSTVSNVRSLQGACD</sequence>
<keyword evidence="1" id="KW-0812">Transmembrane</keyword>
<dbReference type="Proteomes" id="UP000327118">
    <property type="component" value="Unassembled WGS sequence"/>
</dbReference>
<keyword evidence="1" id="KW-0472">Membrane</keyword>
<dbReference type="EMBL" id="ML739344">
    <property type="protein sequence ID" value="KAE8349123.1"/>
    <property type="molecule type" value="Genomic_DNA"/>
</dbReference>
<proteinExistence type="predicted"/>
<organism evidence="2 3">
    <name type="scientific">Aspergillus coremiiformis</name>
    <dbReference type="NCBI Taxonomy" id="138285"/>
    <lineage>
        <taxon>Eukaryota</taxon>
        <taxon>Fungi</taxon>
        <taxon>Dikarya</taxon>
        <taxon>Ascomycota</taxon>
        <taxon>Pezizomycotina</taxon>
        <taxon>Eurotiomycetes</taxon>
        <taxon>Eurotiomycetidae</taxon>
        <taxon>Eurotiales</taxon>
        <taxon>Aspergillaceae</taxon>
        <taxon>Aspergillus</taxon>
        <taxon>Aspergillus subgen. Circumdati</taxon>
    </lineage>
</organism>
<dbReference type="AlphaFoldDB" id="A0A5N6YW21"/>
<keyword evidence="3" id="KW-1185">Reference proteome</keyword>
<evidence type="ECO:0000313" key="3">
    <source>
        <dbReference type="Proteomes" id="UP000327118"/>
    </source>
</evidence>
<name>A0A5N6YW21_9EURO</name>
<reference evidence="3" key="1">
    <citation type="submission" date="2019-04" db="EMBL/GenBank/DDBJ databases">
        <title>Friends and foes A comparative genomics studyof 23 Aspergillus species from section Flavi.</title>
        <authorList>
            <consortium name="DOE Joint Genome Institute"/>
            <person name="Kjaerbolling I."/>
            <person name="Vesth T."/>
            <person name="Frisvad J.C."/>
            <person name="Nybo J.L."/>
            <person name="Theobald S."/>
            <person name="Kildgaard S."/>
            <person name="Isbrandt T."/>
            <person name="Kuo A."/>
            <person name="Sato A."/>
            <person name="Lyhne E.K."/>
            <person name="Kogle M.E."/>
            <person name="Wiebenga A."/>
            <person name="Kun R.S."/>
            <person name="Lubbers R.J."/>
            <person name="Makela M.R."/>
            <person name="Barry K."/>
            <person name="Chovatia M."/>
            <person name="Clum A."/>
            <person name="Daum C."/>
            <person name="Haridas S."/>
            <person name="He G."/>
            <person name="LaButti K."/>
            <person name="Lipzen A."/>
            <person name="Mondo S."/>
            <person name="Riley R."/>
            <person name="Salamov A."/>
            <person name="Simmons B.A."/>
            <person name="Magnuson J.K."/>
            <person name="Henrissat B."/>
            <person name="Mortensen U.H."/>
            <person name="Larsen T.O."/>
            <person name="Devries R.P."/>
            <person name="Grigoriev I.V."/>
            <person name="Machida M."/>
            <person name="Baker S.E."/>
            <person name="Andersen M.R."/>
        </authorList>
    </citation>
    <scope>NUCLEOTIDE SEQUENCE [LARGE SCALE GENOMIC DNA]</scope>
    <source>
        <strain evidence="3">CBS 553.77</strain>
    </source>
</reference>
<evidence type="ECO:0000313" key="2">
    <source>
        <dbReference type="EMBL" id="KAE8349123.1"/>
    </source>
</evidence>
<protein>
    <submittedName>
        <fullName evidence="2">Uncharacterized protein</fullName>
    </submittedName>
</protein>
<evidence type="ECO:0000256" key="1">
    <source>
        <dbReference type="SAM" id="Phobius"/>
    </source>
</evidence>
<accession>A0A5N6YW21</accession>
<feature type="transmembrane region" description="Helical" evidence="1">
    <location>
        <begin position="35"/>
        <end position="58"/>
    </location>
</feature>